<evidence type="ECO:0000313" key="3">
    <source>
        <dbReference type="Proteomes" id="UP000829354"/>
    </source>
</evidence>
<dbReference type="EMBL" id="CP092620">
    <property type="protein sequence ID" value="UMM10105.1"/>
    <property type="molecule type" value="Genomic_DNA"/>
</dbReference>
<name>A0AAE9E178_CAEBR</name>
<organism evidence="2 3">
    <name type="scientific">Caenorhabditis briggsae</name>
    <dbReference type="NCBI Taxonomy" id="6238"/>
    <lineage>
        <taxon>Eukaryota</taxon>
        <taxon>Metazoa</taxon>
        <taxon>Ecdysozoa</taxon>
        <taxon>Nematoda</taxon>
        <taxon>Chromadorea</taxon>
        <taxon>Rhabditida</taxon>
        <taxon>Rhabditina</taxon>
        <taxon>Rhabditomorpha</taxon>
        <taxon>Rhabditoidea</taxon>
        <taxon>Rhabditidae</taxon>
        <taxon>Peloderinae</taxon>
        <taxon>Caenorhabditis</taxon>
    </lineage>
</organism>
<evidence type="ECO:0000313" key="2">
    <source>
        <dbReference type="EMBL" id="UMM10105.1"/>
    </source>
</evidence>
<dbReference type="AlphaFoldDB" id="A0AAE9E178"/>
<evidence type="ECO:0000256" key="1">
    <source>
        <dbReference type="SAM" id="MobiDB-lite"/>
    </source>
</evidence>
<protein>
    <submittedName>
        <fullName evidence="2">Uncharacterized protein</fullName>
    </submittedName>
</protein>
<gene>
    <name evidence="2" type="ORF">L5515_000029</name>
</gene>
<feature type="region of interest" description="Disordered" evidence="1">
    <location>
        <begin position="167"/>
        <end position="186"/>
    </location>
</feature>
<dbReference type="Proteomes" id="UP000829354">
    <property type="component" value="Chromosome I"/>
</dbReference>
<accession>A0AAE9E178</accession>
<sequence>MPGCSLNFRVKRYTFFVQPVSRPPIANPRPFGPEQEDEHTSANLLDFVSPTSPAKTLLSIAFFFSFFRIKLKGREGKKAVLCWERGEHHSSLQRHHVTERRGQRRGDIMMNKTYKLNDLTEEIFGHLCNVALHKCSDKSEKKRAGCGGRAMRKRVLIKNFVSDLFKMPKKPTSPREQDMASSSDEEYDDYDMSEVAFFEEDIDEFRLEDLTNNYDHHHHQMMHNDIWLHQPYPVNELSGGFGSMSTVSYNPFDMSPPSYSSGYGSFDMYGGGSSMSESATEGDLPMASDPLASISGCVREPSRYDAYTSANPGGPATYFPGDDYFLANRASVEPVFTSTSPEPLHDTHELTDLDVATGECHANKKKRRSTELFDDFNVAFQKRIKI</sequence>
<keyword evidence="3" id="KW-1185">Reference proteome</keyword>
<proteinExistence type="predicted"/>
<reference evidence="2 3" key="1">
    <citation type="submission" date="2022-04" db="EMBL/GenBank/DDBJ databases">
        <title>Chromosome-level reference genomes for two strains of Caenorhabditis briggsae: an improved platform for comparative genomics.</title>
        <authorList>
            <person name="Stevens L."/>
            <person name="Andersen E."/>
        </authorList>
    </citation>
    <scope>NUCLEOTIDE SEQUENCE [LARGE SCALE GENOMIC DNA]</scope>
    <source>
        <strain evidence="2">VX34</strain>
        <tissue evidence="2">Whole-organism</tissue>
    </source>
</reference>